<dbReference type="Proteomes" id="UP000218731">
    <property type="component" value="Chromosome 1"/>
</dbReference>
<proteinExistence type="predicted"/>
<dbReference type="EMBL" id="AP015029">
    <property type="protein sequence ID" value="BAW22636.1"/>
    <property type="molecule type" value="Genomic_DNA"/>
</dbReference>
<feature type="compositionally biased region" description="Low complexity" evidence="1">
    <location>
        <begin position="44"/>
        <end position="53"/>
    </location>
</feature>
<name>A0A1L7NAZ7_PSEPU</name>
<evidence type="ECO:0000256" key="1">
    <source>
        <dbReference type="SAM" id="MobiDB-lite"/>
    </source>
</evidence>
<evidence type="ECO:0000313" key="2">
    <source>
        <dbReference type="EMBL" id="BAW22636.1"/>
    </source>
</evidence>
<evidence type="ECO:0000313" key="3">
    <source>
        <dbReference type="Proteomes" id="UP000218731"/>
    </source>
</evidence>
<feature type="compositionally biased region" description="Polar residues" evidence="1">
    <location>
        <begin position="1"/>
        <end position="13"/>
    </location>
</feature>
<sequence length="83" mass="9186">MYGKNQAGQGSSESDPEIDQDRQGLGNDRLVQPTTDDRNNYIDPEPVAEAGPEPADKLLASNAPKFSRHSDGPDTPWRRAWLH</sequence>
<organism evidence="2 3">
    <name type="scientific">Pseudomonas putida</name>
    <name type="common">Arthrobacter siderocapsulatus</name>
    <dbReference type="NCBI Taxonomy" id="303"/>
    <lineage>
        <taxon>Bacteria</taxon>
        <taxon>Pseudomonadati</taxon>
        <taxon>Pseudomonadota</taxon>
        <taxon>Gammaproteobacteria</taxon>
        <taxon>Pseudomonadales</taxon>
        <taxon>Pseudomonadaceae</taxon>
        <taxon>Pseudomonas</taxon>
    </lineage>
</organism>
<reference evidence="2 3" key="1">
    <citation type="submission" date="2015-11" db="EMBL/GenBank/DDBJ databases">
        <title>Complete genome sequencing of a biphenyl-degrading bacterium, Pseudomonas putida KF715 (=NBRC110667).</title>
        <authorList>
            <person name="Suenaga H."/>
            <person name="Fujihara N."/>
            <person name="Watanabe T."/>
            <person name="Hirose J."/>
            <person name="Kimura N."/>
            <person name="Yamazoe A."/>
            <person name="Hosoyama A."/>
            <person name="Shimodaira J."/>
            <person name="Furukawa K."/>
        </authorList>
    </citation>
    <scope>NUCLEOTIDE SEQUENCE [LARGE SCALE GENOMIC DNA]</scope>
    <source>
        <strain evidence="2 3">KF715</strain>
    </source>
</reference>
<dbReference type="AlphaFoldDB" id="A0A1L7NAZ7"/>
<feature type="region of interest" description="Disordered" evidence="1">
    <location>
        <begin position="1"/>
        <end position="83"/>
    </location>
</feature>
<accession>A0A1L7NAZ7</accession>
<protein>
    <submittedName>
        <fullName evidence="2">Formamidopyrimidine-DNA glycosylase</fullName>
    </submittedName>
</protein>
<gene>
    <name evidence="2" type="ORF">KF715C_ch20630</name>
</gene>